<dbReference type="AlphaFoldDB" id="A0A845RNI8"/>
<dbReference type="Proteomes" id="UP000446348">
    <property type="component" value="Unassembled WGS sequence"/>
</dbReference>
<sequence>MGVVRGAISIRDNMSAVLRSVRQEQSAFRRDVERTRRELQATWERRRTARLDATPANRAAQRLRQRLEPLRKKIVTAVAIKDMATAKLKSVTNKIKAAGKMVAAPVIRLKDGVTAGLSRISGKLKSLAKAAVPVTIAATVTTAALGGVVSSGMQLENQQVSMKHFIGATNKGLDDAGIQKIADEFTQQLRDNANATPFETGEVIAAGSRAVSIANGDTKEAMKLVTLAEDMAAASGGTKSISDAIEALADAKMGETERLKEFGFKVSAEEFEQKGFEGVSNDLQGFFGGAAEKLAATGSGLISTIKGKLKSSIADTGLKIVDKLKPSLTGIISLIDTAAPAFEAFGTALAGKIGSGIEAVTAFIPKLASGFKAVRPALSSFGTAMMGTMQQVGAAVMPAAGSIMQTVQTVLPAVLPVIQTVVSTIGQVISAAAPVISGLVQGIGTVISNLAPVFQTIFDGIGQKVGSVLEFVGGKMGWIQEIIGTAAPVVADILTTAWSVISPVLDIAVSVFKVLFNVVQTVFTGIANVVGSVWDKVKPIVEGIGNGLSWIADKIGGLFGFGGDGGGEVGSNAGGTNNWRGGPTWVGERGPELVELPKGSRVLPNKESVQVAKNAARPAVQGIIQNKTEKTVMYAAGGNFAPALDNIEKHLGAISDLLSQGMGAGNGSVLPYTPPDGEGGGIPPVRAGVPDRSMEEPPQKNIQITVDKLADQIIVREEADIDRIASAISKKLAEVARNMRPEPVRP</sequence>
<proteinExistence type="predicted"/>
<comment type="caution">
    <text evidence="1">The sequence shown here is derived from an EMBL/GenBank/DDBJ whole genome shotgun (WGS) entry which is preliminary data.</text>
</comment>
<dbReference type="EMBL" id="QXWZ01000046">
    <property type="protein sequence ID" value="NBI80351.1"/>
    <property type="molecule type" value="Genomic_DNA"/>
</dbReference>
<gene>
    <name evidence="1" type="ORF">D3Z39_16095</name>
</gene>
<evidence type="ECO:0008006" key="3">
    <source>
        <dbReference type="Google" id="ProtNLM"/>
    </source>
</evidence>
<dbReference type="OrthoDB" id="1779742at2"/>
<dbReference type="RefSeq" id="WP_160211031.1">
    <property type="nucleotide sequence ID" value="NZ_QXWZ01000046.1"/>
</dbReference>
<protein>
    <recommendedName>
        <fullName evidence="3">Phage-related protein</fullName>
    </recommendedName>
</protein>
<organism evidence="1 2">
    <name type="scientific">Anaerotruncus colihominis</name>
    <dbReference type="NCBI Taxonomy" id="169435"/>
    <lineage>
        <taxon>Bacteria</taxon>
        <taxon>Bacillati</taxon>
        <taxon>Bacillota</taxon>
        <taxon>Clostridia</taxon>
        <taxon>Eubacteriales</taxon>
        <taxon>Oscillospiraceae</taxon>
        <taxon>Anaerotruncus</taxon>
    </lineage>
</organism>
<accession>A0A845RNI8</accession>
<name>A0A845RNI8_9FIRM</name>
<evidence type="ECO:0000313" key="2">
    <source>
        <dbReference type="Proteomes" id="UP000446348"/>
    </source>
</evidence>
<reference evidence="1 2" key="1">
    <citation type="submission" date="2018-08" db="EMBL/GenBank/DDBJ databases">
        <title>Murine metabolic-syndrome-specific gut microbial biobank.</title>
        <authorList>
            <person name="Liu C."/>
        </authorList>
    </citation>
    <scope>NUCLEOTIDE SEQUENCE [LARGE SCALE GENOMIC DNA]</scope>
    <source>
        <strain evidence="1 2">X69</strain>
    </source>
</reference>
<evidence type="ECO:0000313" key="1">
    <source>
        <dbReference type="EMBL" id="NBI80351.1"/>
    </source>
</evidence>